<sequence>MRLSTALFQKIQKPLQGSGWCSGRHLKCHMPCTTLITVGASLLAKNVNDNAFNLIKRVLLRSFASKLAPTKSKKRCSRAAWGLPQA</sequence>
<organism evidence="1 2">
    <name type="scientific">Pseudomonas brenneri</name>
    <dbReference type="NCBI Taxonomy" id="129817"/>
    <lineage>
        <taxon>Bacteria</taxon>
        <taxon>Pseudomonadati</taxon>
        <taxon>Pseudomonadota</taxon>
        <taxon>Gammaproteobacteria</taxon>
        <taxon>Pseudomonadales</taxon>
        <taxon>Pseudomonadaceae</taxon>
        <taxon>Pseudomonas</taxon>
    </lineage>
</organism>
<comment type="caution">
    <text evidence="1">The sequence shown here is derived from an EMBL/GenBank/DDBJ whole genome shotgun (WGS) entry which is preliminary data.</text>
</comment>
<evidence type="ECO:0000313" key="2">
    <source>
        <dbReference type="Proteomes" id="UP000325296"/>
    </source>
</evidence>
<evidence type="ECO:0000313" key="1">
    <source>
        <dbReference type="EMBL" id="KAA2226526.1"/>
    </source>
</evidence>
<gene>
    <name evidence="1" type="ORF">F1720_25920</name>
</gene>
<reference evidence="1 2" key="1">
    <citation type="submission" date="2019-09" db="EMBL/GenBank/DDBJ databases">
        <title>Draft genome sequence of Pseudomonas brenneri CCUG 51514(T).</title>
        <authorList>
            <person name="Tunovic T."/>
            <person name="Pineiro-Iglesias B."/>
            <person name="Unosson C."/>
            <person name="Inganas E."/>
            <person name="Ohlen M."/>
            <person name="Cardew S."/>
            <person name="Jensie-Markopoulos S."/>
            <person name="Salva-Serra F."/>
            <person name="Jaen-Luchoro D."/>
            <person name="Svensson-Stadler L."/>
            <person name="Chun J."/>
            <person name="Moore E."/>
        </authorList>
    </citation>
    <scope>NUCLEOTIDE SEQUENCE [LARGE SCALE GENOMIC DNA]</scope>
    <source>
        <strain evidence="1 2">CCUG 51514</strain>
    </source>
</reference>
<dbReference type="AlphaFoldDB" id="A0A5B2UI48"/>
<dbReference type="Proteomes" id="UP000325296">
    <property type="component" value="Unassembled WGS sequence"/>
</dbReference>
<proteinExistence type="predicted"/>
<protein>
    <submittedName>
        <fullName evidence="1">Uncharacterized protein</fullName>
    </submittedName>
</protein>
<dbReference type="EMBL" id="VUOL01000021">
    <property type="protein sequence ID" value="KAA2226526.1"/>
    <property type="molecule type" value="Genomic_DNA"/>
</dbReference>
<accession>A0A5B2UI48</accession>
<name>A0A5B2UI48_9PSED</name>